<comment type="similarity">
    <text evidence="13">Belongs to the LpxK family.</text>
</comment>
<comment type="function">
    <text evidence="1 13">Transfers the gamma-phosphate of ATP to the 4'-position of a tetraacyldisaccharide 1-phosphate intermediate (termed DS-1-P) to form tetraacyldisaccharide 1,4'-bis-phosphate (lipid IVA).</text>
</comment>
<evidence type="ECO:0000256" key="11">
    <source>
        <dbReference type="ARBA" id="ARBA00023098"/>
    </source>
</evidence>
<keyword evidence="10 13" id="KW-0067">ATP-binding</keyword>
<accession>A0ABQ5MN80</accession>
<gene>
    <name evidence="13 14" type="primary">lpxK</name>
    <name evidence="14" type="ORF">Y10_32350</name>
</gene>
<protein>
    <recommendedName>
        <fullName evidence="4 13">Tetraacyldisaccharide 4'-kinase</fullName>
        <ecNumber evidence="3 13">2.7.1.130</ecNumber>
    </recommendedName>
    <alternativeName>
        <fullName evidence="12 13">Lipid A 4'-kinase</fullName>
    </alternativeName>
</protein>
<keyword evidence="7 13" id="KW-0808">Transferase</keyword>
<evidence type="ECO:0000256" key="7">
    <source>
        <dbReference type="ARBA" id="ARBA00022679"/>
    </source>
</evidence>
<dbReference type="HAMAP" id="MF_00409">
    <property type="entry name" value="LpxK"/>
    <property type="match status" value="1"/>
</dbReference>
<evidence type="ECO:0000256" key="2">
    <source>
        <dbReference type="ARBA" id="ARBA00004870"/>
    </source>
</evidence>
<organism evidence="14 15">
    <name type="scientific">Neptunitalea lumnitzerae</name>
    <dbReference type="NCBI Taxonomy" id="2965509"/>
    <lineage>
        <taxon>Bacteria</taxon>
        <taxon>Pseudomonadati</taxon>
        <taxon>Bacteroidota</taxon>
        <taxon>Flavobacteriia</taxon>
        <taxon>Flavobacteriales</taxon>
        <taxon>Flavobacteriaceae</taxon>
        <taxon>Neptunitalea</taxon>
    </lineage>
</organism>
<sequence length="317" mass="35916">MVVWCRNLLFDYGVLKSKSYDFPIIVIGNLSVGGTGKTPMTAYVLDVLGVTYKTGVLSRGYKRKSEGFVLADNAVTADEIGDEPYQLYSDFPEAIVAVDADRQHGIATLKEKNTLPEVLILDDAYQHRKVKAGFYALLTTYDRLYINDFMLPTGNLRDTKNQAKRASCIIVTKCPHYITEEEKAKVKQKLGANQPVYFTTISYSDTVVNEHSEIPLKNFKDKAFTLVTGIAKPAYLVNHLKSEGLQFNHLDFPDHHNFTDKEIALLAEQECIITTQKDYVRIKDKISKVYYLPIKTKFLGAEEAFVNQLHEFISSYK</sequence>
<dbReference type="SUPFAM" id="SSF52540">
    <property type="entry name" value="P-loop containing nucleoside triphosphate hydrolases"/>
    <property type="match status" value="1"/>
</dbReference>
<evidence type="ECO:0000256" key="1">
    <source>
        <dbReference type="ARBA" id="ARBA00002274"/>
    </source>
</evidence>
<proteinExistence type="inferred from homology"/>
<dbReference type="EMBL" id="BRVO01000005">
    <property type="protein sequence ID" value="GLB50867.1"/>
    <property type="molecule type" value="Genomic_DNA"/>
</dbReference>
<feature type="binding site" evidence="13">
    <location>
        <begin position="31"/>
        <end position="38"/>
    </location>
    <ligand>
        <name>ATP</name>
        <dbReference type="ChEBI" id="CHEBI:30616"/>
    </ligand>
</feature>
<evidence type="ECO:0000256" key="8">
    <source>
        <dbReference type="ARBA" id="ARBA00022741"/>
    </source>
</evidence>
<dbReference type="PANTHER" id="PTHR42724:SF1">
    <property type="entry name" value="TETRAACYLDISACCHARIDE 4'-KINASE, MITOCHONDRIAL-RELATED"/>
    <property type="match status" value="1"/>
</dbReference>
<evidence type="ECO:0000256" key="10">
    <source>
        <dbReference type="ARBA" id="ARBA00022840"/>
    </source>
</evidence>
<dbReference type="InterPro" id="IPR003758">
    <property type="entry name" value="LpxK"/>
</dbReference>
<evidence type="ECO:0000256" key="6">
    <source>
        <dbReference type="ARBA" id="ARBA00022556"/>
    </source>
</evidence>
<keyword evidence="11 13" id="KW-0443">Lipid metabolism</keyword>
<name>A0ABQ5MN80_9FLAO</name>
<evidence type="ECO:0000256" key="5">
    <source>
        <dbReference type="ARBA" id="ARBA00022516"/>
    </source>
</evidence>
<evidence type="ECO:0000256" key="12">
    <source>
        <dbReference type="ARBA" id="ARBA00029757"/>
    </source>
</evidence>
<comment type="pathway">
    <text evidence="2 13">Glycolipid biosynthesis; lipid IV(A) biosynthesis; lipid IV(A) from (3R)-3-hydroxytetradecanoyl-[acyl-carrier-protein] and UDP-N-acetyl-alpha-D-glucosamine: step 6/6.</text>
</comment>
<keyword evidence="5 13" id="KW-0444">Lipid biosynthesis</keyword>
<evidence type="ECO:0000256" key="13">
    <source>
        <dbReference type="HAMAP-Rule" id="MF_00409"/>
    </source>
</evidence>
<comment type="catalytic activity">
    <reaction evidence="13">
        <text>a lipid A disaccharide + ATP = a lipid IVA + ADP + H(+)</text>
        <dbReference type="Rhea" id="RHEA:67840"/>
        <dbReference type="ChEBI" id="CHEBI:15378"/>
        <dbReference type="ChEBI" id="CHEBI:30616"/>
        <dbReference type="ChEBI" id="CHEBI:176343"/>
        <dbReference type="ChEBI" id="CHEBI:176425"/>
        <dbReference type="ChEBI" id="CHEBI:456216"/>
        <dbReference type="EC" id="2.7.1.130"/>
    </reaction>
</comment>
<dbReference type="Pfam" id="PF02606">
    <property type="entry name" value="LpxK"/>
    <property type="match status" value="1"/>
</dbReference>
<dbReference type="EC" id="2.7.1.130" evidence="3 13"/>
<dbReference type="PANTHER" id="PTHR42724">
    <property type="entry name" value="TETRAACYLDISACCHARIDE 4'-KINASE"/>
    <property type="match status" value="1"/>
</dbReference>
<evidence type="ECO:0000256" key="9">
    <source>
        <dbReference type="ARBA" id="ARBA00022777"/>
    </source>
</evidence>
<dbReference type="InterPro" id="IPR027417">
    <property type="entry name" value="P-loop_NTPase"/>
</dbReference>
<keyword evidence="9 13" id="KW-0418">Kinase</keyword>
<dbReference type="NCBIfam" id="TIGR00682">
    <property type="entry name" value="lpxK"/>
    <property type="match status" value="1"/>
</dbReference>
<reference evidence="14" key="1">
    <citation type="submission" date="2022-07" db="EMBL/GenBank/DDBJ databases">
        <title>Taxonomy of Novel Oxalotrophic and Methylotrophic Bacteria.</title>
        <authorList>
            <person name="Sahin N."/>
            <person name="Tani A."/>
        </authorList>
    </citation>
    <scope>NUCLEOTIDE SEQUENCE</scope>
    <source>
        <strain evidence="14">Y10</strain>
    </source>
</reference>
<evidence type="ECO:0000313" key="15">
    <source>
        <dbReference type="Proteomes" id="UP001143543"/>
    </source>
</evidence>
<keyword evidence="6 13" id="KW-0441">Lipid A biosynthesis</keyword>
<keyword evidence="8 13" id="KW-0547">Nucleotide-binding</keyword>
<comment type="caution">
    <text evidence="14">The sequence shown here is derived from an EMBL/GenBank/DDBJ whole genome shotgun (WGS) entry which is preliminary data.</text>
</comment>
<evidence type="ECO:0000313" key="14">
    <source>
        <dbReference type="EMBL" id="GLB50867.1"/>
    </source>
</evidence>
<evidence type="ECO:0000256" key="4">
    <source>
        <dbReference type="ARBA" id="ARBA00016436"/>
    </source>
</evidence>
<evidence type="ECO:0000256" key="3">
    <source>
        <dbReference type="ARBA" id="ARBA00012071"/>
    </source>
</evidence>
<dbReference type="Proteomes" id="UP001143543">
    <property type="component" value="Unassembled WGS sequence"/>
</dbReference>
<keyword evidence="15" id="KW-1185">Reference proteome</keyword>